<dbReference type="Proteomes" id="UP000294749">
    <property type="component" value="Unassembled WGS sequence"/>
</dbReference>
<gene>
    <name evidence="3" type="ORF">CLV90_0711</name>
</gene>
<keyword evidence="3" id="KW-0378">Hydrolase</keyword>
<dbReference type="InterPro" id="IPR035901">
    <property type="entry name" value="GIY-YIG_endonuc_sf"/>
</dbReference>
<dbReference type="OrthoDB" id="9807770at2"/>
<accession>A0A4R7K5Y2</accession>
<feature type="domain" description="GIY-YIG" evidence="2">
    <location>
        <begin position="1"/>
        <end position="78"/>
    </location>
</feature>
<protein>
    <submittedName>
        <fullName evidence="3">Putative endonuclease</fullName>
    </submittedName>
</protein>
<dbReference type="PANTHER" id="PTHR34477:SF5">
    <property type="entry name" value="BSL5627 PROTEIN"/>
    <property type="match status" value="1"/>
</dbReference>
<dbReference type="AlphaFoldDB" id="A0A4R7K5Y2"/>
<dbReference type="CDD" id="cd10448">
    <property type="entry name" value="GIY-YIG_unchar_3"/>
    <property type="match status" value="1"/>
</dbReference>
<evidence type="ECO:0000313" key="3">
    <source>
        <dbReference type="EMBL" id="TDT46655.1"/>
    </source>
</evidence>
<dbReference type="EMBL" id="SOAY01000010">
    <property type="protein sequence ID" value="TDT46655.1"/>
    <property type="molecule type" value="Genomic_DNA"/>
</dbReference>
<comment type="caution">
    <text evidence="3">The sequence shown here is derived from an EMBL/GenBank/DDBJ whole genome shotgun (WGS) entry which is preliminary data.</text>
</comment>
<keyword evidence="4" id="KW-1185">Reference proteome</keyword>
<evidence type="ECO:0000259" key="2">
    <source>
        <dbReference type="PROSITE" id="PS50164"/>
    </source>
</evidence>
<dbReference type="RefSeq" id="WP_133686110.1">
    <property type="nucleotide sequence ID" value="NZ_SOAY01000010.1"/>
</dbReference>
<comment type="similarity">
    <text evidence="1">Belongs to the UPF0213 family.</text>
</comment>
<evidence type="ECO:0000313" key="4">
    <source>
        <dbReference type="Proteomes" id="UP000294749"/>
    </source>
</evidence>
<dbReference type="PANTHER" id="PTHR34477">
    <property type="entry name" value="UPF0213 PROTEIN YHBQ"/>
    <property type="match status" value="1"/>
</dbReference>
<keyword evidence="3" id="KW-0540">Nuclease</keyword>
<dbReference type="PROSITE" id="PS50164">
    <property type="entry name" value="GIY_YIG"/>
    <property type="match status" value="1"/>
</dbReference>
<dbReference type="Gene3D" id="3.40.1440.10">
    <property type="entry name" value="GIY-YIG endonuclease"/>
    <property type="match status" value="1"/>
</dbReference>
<dbReference type="Pfam" id="PF01541">
    <property type="entry name" value="GIY-YIG"/>
    <property type="match status" value="1"/>
</dbReference>
<name>A0A4R7K5Y2_9FLAO</name>
<dbReference type="SMART" id="SM00465">
    <property type="entry name" value="GIYc"/>
    <property type="match status" value="1"/>
</dbReference>
<organism evidence="3 4">
    <name type="scientific">Maribacter spongiicola</name>
    <dbReference type="NCBI Taxonomy" id="1206753"/>
    <lineage>
        <taxon>Bacteria</taxon>
        <taxon>Pseudomonadati</taxon>
        <taxon>Bacteroidota</taxon>
        <taxon>Flavobacteriia</taxon>
        <taxon>Flavobacteriales</taxon>
        <taxon>Flavobacteriaceae</taxon>
        <taxon>Maribacter</taxon>
    </lineage>
</organism>
<sequence>MKGYVYITTNKNKTVLYVGATDDIKRRMNEHKNKIYPNAFTKKYNCDILVYFEEFENVEDAFKKELRLKAGNRKKKEELINSINPE</sequence>
<reference evidence="3 4" key="1">
    <citation type="submission" date="2019-03" db="EMBL/GenBank/DDBJ databases">
        <title>Genomic Encyclopedia of Archaeal and Bacterial Type Strains, Phase II (KMG-II): from individual species to whole genera.</title>
        <authorList>
            <person name="Goeker M."/>
        </authorList>
    </citation>
    <scope>NUCLEOTIDE SEQUENCE [LARGE SCALE GENOMIC DNA]</scope>
    <source>
        <strain evidence="3 4">DSM 25233</strain>
    </source>
</reference>
<evidence type="ECO:0000256" key="1">
    <source>
        <dbReference type="ARBA" id="ARBA00007435"/>
    </source>
</evidence>
<dbReference type="GO" id="GO:0004519">
    <property type="term" value="F:endonuclease activity"/>
    <property type="evidence" value="ECO:0007669"/>
    <property type="project" value="UniProtKB-KW"/>
</dbReference>
<keyword evidence="3" id="KW-0255">Endonuclease</keyword>
<dbReference type="InterPro" id="IPR000305">
    <property type="entry name" value="GIY-YIG_endonuc"/>
</dbReference>
<dbReference type="InterPro" id="IPR050190">
    <property type="entry name" value="UPF0213_domain"/>
</dbReference>
<proteinExistence type="inferred from homology"/>
<dbReference type="SUPFAM" id="SSF82771">
    <property type="entry name" value="GIY-YIG endonuclease"/>
    <property type="match status" value="1"/>
</dbReference>